<keyword evidence="2" id="KW-1185">Reference proteome</keyword>
<protein>
    <submittedName>
        <fullName evidence="1">Uncharacterized protein</fullName>
    </submittedName>
</protein>
<gene>
    <name evidence="1" type="ORF">MENTE1834_LOCUS41508</name>
</gene>
<proteinExistence type="predicted"/>
<name>A0ACB1AQ51_MELEN</name>
<reference evidence="1" key="1">
    <citation type="submission" date="2023-11" db="EMBL/GenBank/DDBJ databases">
        <authorList>
            <person name="Poullet M."/>
        </authorList>
    </citation>
    <scope>NUCLEOTIDE SEQUENCE</scope>
    <source>
        <strain evidence="1">E1834</strain>
    </source>
</reference>
<organism evidence="1 2">
    <name type="scientific">Meloidogyne enterolobii</name>
    <name type="common">Root-knot nematode worm</name>
    <name type="synonym">Meloidogyne mayaguensis</name>
    <dbReference type="NCBI Taxonomy" id="390850"/>
    <lineage>
        <taxon>Eukaryota</taxon>
        <taxon>Metazoa</taxon>
        <taxon>Ecdysozoa</taxon>
        <taxon>Nematoda</taxon>
        <taxon>Chromadorea</taxon>
        <taxon>Rhabditida</taxon>
        <taxon>Tylenchina</taxon>
        <taxon>Tylenchomorpha</taxon>
        <taxon>Tylenchoidea</taxon>
        <taxon>Meloidogynidae</taxon>
        <taxon>Meloidogyninae</taxon>
        <taxon>Meloidogyne</taxon>
    </lineage>
</organism>
<comment type="caution">
    <text evidence="1">The sequence shown here is derived from an EMBL/GenBank/DDBJ whole genome shotgun (WGS) entry which is preliminary data.</text>
</comment>
<sequence length="194" mass="22143">MVQPQLVASGRYDPNSRCFSYVPAKSLKEHYKAPKKPSLKRRTSVIEPADLEVSPLEAKMALENFGLQSCSSETYRKTETPKWEAEIDKLTGGKIEHRPRRASTAGTPVSEYFYFSYAKKLKLKSYYRLGFFLCPESRPRHFLTFLGFSCAYVFPGLQSQDPAQVNKSNAETSPGFSKIRSHYRIPLKLKECIL</sequence>
<dbReference type="Proteomes" id="UP001497535">
    <property type="component" value="Unassembled WGS sequence"/>
</dbReference>
<dbReference type="EMBL" id="CAVMJV010000102">
    <property type="protein sequence ID" value="CAK5098022.1"/>
    <property type="molecule type" value="Genomic_DNA"/>
</dbReference>
<evidence type="ECO:0000313" key="2">
    <source>
        <dbReference type="Proteomes" id="UP001497535"/>
    </source>
</evidence>
<evidence type="ECO:0000313" key="1">
    <source>
        <dbReference type="EMBL" id="CAK5098022.1"/>
    </source>
</evidence>
<accession>A0ACB1AQ51</accession>